<accession>A0ACA9MUL6</accession>
<dbReference type="Proteomes" id="UP000789860">
    <property type="component" value="Unassembled WGS sequence"/>
</dbReference>
<keyword evidence="2" id="KW-1185">Reference proteome</keyword>
<evidence type="ECO:0000313" key="1">
    <source>
        <dbReference type="EMBL" id="CAG8615232.1"/>
    </source>
</evidence>
<feature type="non-terminal residue" evidence="1">
    <location>
        <position position="1"/>
    </location>
</feature>
<protein>
    <submittedName>
        <fullName evidence="1">483_t:CDS:1</fullName>
    </submittedName>
</protein>
<name>A0ACA9MUL6_9GLOM</name>
<dbReference type="EMBL" id="CAJVPM010016638">
    <property type="protein sequence ID" value="CAG8615232.1"/>
    <property type="molecule type" value="Genomic_DNA"/>
</dbReference>
<organism evidence="1 2">
    <name type="scientific">Scutellospora calospora</name>
    <dbReference type="NCBI Taxonomy" id="85575"/>
    <lineage>
        <taxon>Eukaryota</taxon>
        <taxon>Fungi</taxon>
        <taxon>Fungi incertae sedis</taxon>
        <taxon>Mucoromycota</taxon>
        <taxon>Glomeromycotina</taxon>
        <taxon>Glomeromycetes</taxon>
        <taxon>Diversisporales</taxon>
        <taxon>Gigasporaceae</taxon>
        <taxon>Scutellospora</taxon>
    </lineage>
</organism>
<gene>
    <name evidence="1" type="ORF">SCALOS_LOCUS7444</name>
</gene>
<comment type="caution">
    <text evidence="1">The sequence shown here is derived from an EMBL/GenBank/DDBJ whole genome shotgun (WGS) entry which is preliminary data.</text>
</comment>
<evidence type="ECO:0000313" key="2">
    <source>
        <dbReference type="Proteomes" id="UP000789860"/>
    </source>
</evidence>
<feature type="non-terminal residue" evidence="1">
    <location>
        <position position="52"/>
    </location>
</feature>
<reference evidence="1" key="1">
    <citation type="submission" date="2021-06" db="EMBL/GenBank/DDBJ databases">
        <authorList>
            <person name="Kallberg Y."/>
            <person name="Tangrot J."/>
            <person name="Rosling A."/>
        </authorList>
    </citation>
    <scope>NUCLEOTIDE SEQUENCE</scope>
    <source>
        <strain evidence="1">AU212A</strain>
    </source>
</reference>
<sequence length="52" mass="5987">LPPSKTRLDDIQENLTNKGLSSHLKLLKQQTLHKLAKISKYSTSSYPKFQNF</sequence>
<proteinExistence type="predicted"/>